<keyword evidence="2" id="KW-1185">Reference proteome</keyword>
<gene>
    <name evidence="1" type="ORF">KI387_033877</name>
</gene>
<protein>
    <submittedName>
        <fullName evidence="1">Uncharacterized protein</fullName>
    </submittedName>
</protein>
<sequence length="53" mass="5999">MLPCPLSELPKFKGEGEPNDHIKAYTTAIREFLPWDTIVAKIFPKNLEGITLD</sequence>
<name>A0AA38BU79_TAXCH</name>
<dbReference type="EMBL" id="JAHRHJ020003813">
    <property type="protein sequence ID" value="KAH9289760.1"/>
    <property type="molecule type" value="Genomic_DNA"/>
</dbReference>
<feature type="non-terminal residue" evidence="1">
    <location>
        <position position="53"/>
    </location>
</feature>
<evidence type="ECO:0000313" key="2">
    <source>
        <dbReference type="Proteomes" id="UP000824469"/>
    </source>
</evidence>
<organism evidence="1 2">
    <name type="scientific">Taxus chinensis</name>
    <name type="common">Chinese yew</name>
    <name type="synonym">Taxus wallichiana var. chinensis</name>
    <dbReference type="NCBI Taxonomy" id="29808"/>
    <lineage>
        <taxon>Eukaryota</taxon>
        <taxon>Viridiplantae</taxon>
        <taxon>Streptophyta</taxon>
        <taxon>Embryophyta</taxon>
        <taxon>Tracheophyta</taxon>
        <taxon>Spermatophyta</taxon>
        <taxon>Pinopsida</taxon>
        <taxon>Pinidae</taxon>
        <taxon>Conifers II</taxon>
        <taxon>Cupressales</taxon>
        <taxon>Taxaceae</taxon>
        <taxon>Taxus</taxon>
    </lineage>
</organism>
<accession>A0AA38BU79</accession>
<dbReference type="Proteomes" id="UP000824469">
    <property type="component" value="Unassembled WGS sequence"/>
</dbReference>
<reference evidence="1 2" key="1">
    <citation type="journal article" date="2021" name="Nat. Plants">
        <title>The Taxus genome provides insights into paclitaxel biosynthesis.</title>
        <authorList>
            <person name="Xiong X."/>
            <person name="Gou J."/>
            <person name="Liao Q."/>
            <person name="Li Y."/>
            <person name="Zhou Q."/>
            <person name="Bi G."/>
            <person name="Li C."/>
            <person name="Du R."/>
            <person name="Wang X."/>
            <person name="Sun T."/>
            <person name="Guo L."/>
            <person name="Liang H."/>
            <person name="Lu P."/>
            <person name="Wu Y."/>
            <person name="Zhang Z."/>
            <person name="Ro D.K."/>
            <person name="Shang Y."/>
            <person name="Huang S."/>
            <person name="Yan J."/>
        </authorList>
    </citation>
    <scope>NUCLEOTIDE SEQUENCE [LARGE SCALE GENOMIC DNA]</scope>
    <source>
        <strain evidence="1">Ta-2019</strain>
    </source>
</reference>
<dbReference type="AlphaFoldDB" id="A0AA38BU79"/>
<comment type="caution">
    <text evidence="1">The sequence shown here is derived from an EMBL/GenBank/DDBJ whole genome shotgun (WGS) entry which is preliminary data.</text>
</comment>
<proteinExistence type="predicted"/>
<evidence type="ECO:0000313" key="1">
    <source>
        <dbReference type="EMBL" id="KAH9289760.1"/>
    </source>
</evidence>